<proteinExistence type="predicted"/>
<sequence>MKYLFYILGLIVALLLYLRTGKYERSSELPVFLKPDPIADAHQTDITVKVHSHFKPDSVNLEDLKEDYSAIWAHLNHLYETNDVNAGKEYYTEDWFKQICKGNNEPFDASLYRKDLNHNLHIMNWSSDNLVCTAIDSNAVFSYDINSSKNFERTFHMAFVLLYQGDHWRVDAMKYLNN</sequence>
<evidence type="ECO:0000313" key="1">
    <source>
        <dbReference type="EMBL" id="KPM47314.1"/>
    </source>
</evidence>
<gene>
    <name evidence="1" type="ORF">AFM12_16115</name>
</gene>
<reference evidence="1 2" key="1">
    <citation type="submission" date="2015-07" db="EMBL/GenBank/DDBJ databases">
        <title>The draft genome sequence of Leadbetterella sp. JN14-9.</title>
        <authorList>
            <person name="Liu Y."/>
            <person name="Du J."/>
            <person name="Shao Z."/>
        </authorList>
    </citation>
    <scope>NUCLEOTIDE SEQUENCE [LARGE SCALE GENOMIC DNA]</scope>
    <source>
        <strain evidence="1 2">JN14-9</strain>
    </source>
</reference>
<dbReference type="Proteomes" id="UP000050454">
    <property type="component" value="Unassembled WGS sequence"/>
</dbReference>
<dbReference type="AlphaFoldDB" id="A0A0P7BAC6"/>
<dbReference type="STRING" id="1605367.AFM12_16115"/>
<organism evidence="1 2">
    <name type="scientific">Jiulongibacter sediminis</name>
    <dbReference type="NCBI Taxonomy" id="1605367"/>
    <lineage>
        <taxon>Bacteria</taxon>
        <taxon>Pseudomonadati</taxon>
        <taxon>Bacteroidota</taxon>
        <taxon>Cytophagia</taxon>
        <taxon>Cytophagales</taxon>
        <taxon>Leadbetterellaceae</taxon>
        <taxon>Jiulongibacter</taxon>
    </lineage>
</organism>
<accession>A0A0P7BAC6</accession>
<dbReference type="OrthoDB" id="823625at2"/>
<dbReference type="EMBL" id="LGTQ01000012">
    <property type="protein sequence ID" value="KPM47314.1"/>
    <property type="molecule type" value="Genomic_DNA"/>
</dbReference>
<name>A0A0P7BAC6_9BACT</name>
<protein>
    <submittedName>
        <fullName evidence="1">Uncharacterized protein</fullName>
    </submittedName>
</protein>
<comment type="caution">
    <text evidence="1">The sequence shown here is derived from an EMBL/GenBank/DDBJ whole genome shotgun (WGS) entry which is preliminary data.</text>
</comment>
<keyword evidence="2" id="KW-1185">Reference proteome</keyword>
<evidence type="ECO:0000313" key="2">
    <source>
        <dbReference type="Proteomes" id="UP000050454"/>
    </source>
</evidence>
<dbReference type="RefSeq" id="WP_055150211.1">
    <property type="nucleotide sequence ID" value="NZ_JXSZ01000012.1"/>
</dbReference>